<dbReference type="InterPro" id="IPR002347">
    <property type="entry name" value="SDR_fam"/>
</dbReference>
<dbReference type="SUPFAM" id="SSF51735">
    <property type="entry name" value="NAD(P)-binding Rossmann-fold domains"/>
    <property type="match status" value="1"/>
</dbReference>
<dbReference type="PANTHER" id="PTHR43544:SF12">
    <property type="entry name" value="NAD(P)-BINDING ROSSMANN-FOLD SUPERFAMILY PROTEIN"/>
    <property type="match status" value="1"/>
</dbReference>
<dbReference type="PRINTS" id="PR00081">
    <property type="entry name" value="GDHRDH"/>
</dbReference>
<gene>
    <name evidence="1" type="ORF">OEW28_16710</name>
</gene>
<dbReference type="InterPro" id="IPR051468">
    <property type="entry name" value="Fungal_SecMetab_SDRs"/>
</dbReference>
<name>A0ABT2ZGL6_9RHOB</name>
<keyword evidence="2" id="KW-1185">Reference proteome</keyword>
<evidence type="ECO:0000313" key="1">
    <source>
        <dbReference type="EMBL" id="MCV2870267.1"/>
    </source>
</evidence>
<dbReference type="Pfam" id="PF00106">
    <property type="entry name" value="adh_short"/>
    <property type="match status" value="1"/>
</dbReference>
<reference evidence="1 2" key="1">
    <citation type="submission" date="2022-10" db="EMBL/GenBank/DDBJ databases">
        <title>Defluviimonas sp. nov., isolated from ocean surface water.</title>
        <authorList>
            <person name="He W."/>
            <person name="Wang L."/>
            <person name="Zhang D.-F."/>
        </authorList>
    </citation>
    <scope>NUCLEOTIDE SEQUENCE [LARGE SCALE GENOMIC DNA]</scope>
    <source>
        <strain evidence="1 2">WL0002</strain>
    </source>
</reference>
<dbReference type="PANTHER" id="PTHR43544">
    <property type="entry name" value="SHORT-CHAIN DEHYDROGENASE/REDUCTASE"/>
    <property type="match status" value="1"/>
</dbReference>
<protein>
    <submittedName>
        <fullName evidence="1">SDR family NAD(P)-dependent oxidoreductase</fullName>
    </submittedName>
</protein>
<accession>A0ABT2ZGL6</accession>
<dbReference type="Gene3D" id="3.40.50.720">
    <property type="entry name" value="NAD(P)-binding Rossmann-like Domain"/>
    <property type="match status" value="1"/>
</dbReference>
<dbReference type="Proteomes" id="UP001652542">
    <property type="component" value="Unassembled WGS sequence"/>
</dbReference>
<dbReference type="EMBL" id="JAOWKY010000005">
    <property type="protein sequence ID" value="MCV2870267.1"/>
    <property type="molecule type" value="Genomic_DNA"/>
</dbReference>
<organism evidence="1 2">
    <name type="scientific">Albidovulum marisflavi</name>
    <dbReference type="NCBI Taxonomy" id="2984159"/>
    <lineage>
        <taxon>Bacteria</taxon>
        <taxon>Pseudomonadati</taxon>
        <taxon>Pseudomonadota</taxon>
        <taxon>Alphaproteobacteria</taxon>
        <taxon>Rhodobacterales</taxon>
        <taxon>Paracoccaceae</taxon>
        <taxon>Albidovulum</taxon>
    </lineage>
</organism>
<evidence type="ECO:0000313" key="2">
    <source>
        <dbReference type="Proteomes" id="UP001652542"/>
    </source>
</evidence>
<dbReference type="InterPro" id="IPR036291">
    <property type="entry name" value="NAD(P)-bd_dom_sf"/>
</dbReference>
<dbReference type="RefSeq" id="WP_263735940.1">
    <property type="nucleotide sequence ID" value="NZ_JAOWKY010000005.1"/>
</dbReference>
<proteinExistence type="predicted"/>
<sequence length="220" mass="22822">MRNALVIGASGGIGAAVAAALTSRSVDVVPLSRRADGMDLTEAASVERVMAGLSGPFDLILIATGVLASAGCRPEKSLAEIDAGAMARVMAINAIGPALILRHVPRLLPRRGRSVVAVLTARLGSIGDNALGGWYSYRASKAAANQIVRTSAIEIGRRHKDAIVVALHPGTVATTFTKDYPGHRKVAPELAAANLLGVIEGLTAEDNGGFRDWEGNAVQW</sequence>
<comment type="caution">
    <text evidence="1">The sequence shown here is derived from an EMBL/GenBank/DDBJ whole genome shotgun (WGS) entry which is preliminary data.</text>
</comment>